<evidence type="ECO:0000313" key="2">
    <source>
        <dbReference type="Proteomes" id="UP000322873"/>
    </source>
</evidence>
<dbReference type="VEuPathDB" id="FungiDB:MFRU_007g03740"/>
<dbReference type="AlphaFoldDB" id="A0A5M9JDD9"/>
<dbReference type="Proteomes" id="UP000322873">
    <property type="component" value="Unassembled WGS sequence"/>
</dbReference>
<dbReference type="EMBL" id="VICG01000011">
    <property type="protein sequence ID" value="KAA8567354.1"/>
    <property type="molecule type" value="Genomic_DNA"/>
</dbReference>
<evidence type="ECO:0000313" key="1">
    <source>
        <dbReference type="EMBL" id="KAA8567354.1"/>
    </source>
</evidence>
<organism evidence="1 2">
    <name type="scientific">Monilinia fructicola</name>
    <name type="common">Brown rot fungus</name>
    <name type="synonym">Ciboria fructicola</name>
    <dbReference type="NCBI Taxonomy" id="38448"/>
    <lineage>
        <taxon>Eukaryota</taxon>
        <taxon>Fungi</taxon>
        <taxon>Dikarya</taxon>
        <taxon>Ascomycota</taxon>
        <taxon>Pezizomycotina</taxon>
        <taxon>Leotiomycetes</taxon>
        <taxon>Helotiales</taxon>
        <taxon>Sclerotiniaceae</taxon>
        <taxon>Monilinia</taxon>
    </lineage>
</organism>
<gene>
    <name evidence="1" type="ORF">EYC84_010382</name>
</gene>
<accession>A0A5M9JDD9</accession>
<keyword evidence="2" id="KW-1185">Reference proteome</keyword>
<reference evidence="1 2" key="1">
    <citation type="submission" date="2019-06" db="EMBL/GenBank/DDBJ databases">
        <title>Genome Sequence of the Brown Rot Fungal Pathogen Monilinia fructicola.</title>
        <authorList>
            <person name="De Miccolis Angelini R.M."/>
            <person name="Landi L."/>
            <person name="Abate D."/>
            <person name="Pollastro S."/>
            <person name="Romanazzi G."/>
            <person name="Faretra F."/>
        </authorList>
    </citation>
    <scope>NUCLEOTIDE SEQUENCE [LARGE SCALE GENOMIC DNA]</scope>
    <source>
        <strain evidence="1 2">Mfrc123</strain>
    </source>
</reference>
<comment type="caution">
    <text evidence="1">The sequence shown here is derived from an EMBL/GenBank/DDBJ whole genome shotgun (WGS) entry which is preliminary data.</text>
</comment>
<protein>
    <submittedName>
        <fullName evidence="1">Uncharacterized protein</fullName>
    </submittedName>
</protein>
<name>A0A5M9JDD9_MONFR</name>
<proteinExistence type="predicted"/>
<sequence>MTHKTLQTCFSEALDGHGYGHAFYEPELASVVKPGACGFLRNGSWIPLVDLNEHEDLSAHRLSACPPLQQAPQSEREWGPKISNKLHQRKIDFKANLSLILPVFLSILAHYTNEPIKNWVQQNALRIKEEWPEVEVEGLFVATSTFSTSEASTNMMRTKGQKVTVGFSGNVVGIGEIAPAASWHTAVTDGGWVRSKETESSPQRVVFVGGVYFRWPRLVLPLGKAVKVVPQHNDEFPEGQSLQVESFGRVENRLEEEEYNEGESEDGF</sequence>